<evidence type="ECO:0000313" key="1">
    <source>
        <dbReference type="EMBL" id="MBP1969028.1"/>
    </source>
</evidence>
<dbReference type="EMBL" id="JAGGKX010000004">
    <property type="protein sequence ID" value="MBP1969028.1"/>
    <property type="molecule type" value="Genomic_DNA"/>
</dbReference>
<gene>
    <name evidence="1" type="ORF">J2Z83_001131</name>
</gene>
<evidence type="ECO:0000313" key="2">
    <source>
        <dbReference type="Proteomes" id="UP001519345"/>
    </source>
</evidence>
<keyword evidence="2" id="KW-1185">Reference proteome</keyword>
<protein>
    <recommendedName>
        <fullName evidence="3">Phosphatidylinositol kinase</fullName>
    </recommendedName>
</protein>
<name>A0ABS4IDM4_9BACI</name>
<organism evidence="1 2">
    <name type="scientific">Virgibacillus natechei</name>
    <dbReference type="NCBI Taxonomy" id="1216297"/>
    <lineage>
        <taxon>Bacteria</taxon>
        <taxon>Bacillati</taxon>
        <taxon>Bacillota</taxon>
        <taxon>Bacilli</taxon>
        <taxon>Bacillales</taxon>
        <taxon>Bacillaceae</taxon>
        <taxon>Virgibacillus</taxon>
    </lineage>
</organism>
<evidence type="ECO:0008006" key="3">
    <source>
        <dbReference type="Google" id="ProtNLM"/>
    </source>
</evidence>
<dbReference type="RefSeq" id="WP_209462245.1">
    <property type="nucleotide sequence ID" value="NZ_CP110224.1"/>
</dbReference>
<sequence>MNHDYHHIYELCKSHMHSYVLVETVDGSKIDGIVTGLDDEYVYIAVPLGGSEATQPNPHQHMDRQSGYGYGYPGYGSPGYGYPGYGPPGYGAYPPRRFQRLILPLAALTALSVLPWY</sequence>
<reference evidence="1 2" key="1">
    <citation type="submission" date="2021-03" db="EMBL/GenBank/DDBJ databases">
        <title>Genomic Encyclopedia of Type Strains, Phase IV (KMG-IV): sequencing the most valuable type-strain genomes for metagenomic binning, comparative biology and taxonomic classification.</title>
        <authorList>
            <person name="Goeker M."/>
        </authorList>
    </citation>
    <scope>NUCLEOTIDE SEQUENCE [LARGE SCALE GENOMIC DNA]</scope>
    <source>
        <strain evidence="1 2">DSM 25609</strain>
    </source>
</reference>
<accession>A0ABS4IDM4</accession>
<comment type="caution">
    <text evidence="1">The sequence shown here is derived from an EMBL/GenBank/DDBJ whole genome shotgun (WGS) entry which is preliminary data.</text>
</comment>
<proteinExistence type="predicted"/>
<dbReference type="Proteomes" id="UP001519345">
    <property type="component" value="Unassembled WGS sequence"/>
</dbReference>